<dbReference type="PROSITE" id="PS50222">
    <property type="entry name" value="EF_HAND_2"/>
    <property type="match status" value="1"/>
</dbReference>
<evidence type="ECO:0000256" key="2">
    <source>
        <dbReference type="ARBA" id="ARBA00022737"/>
    </source>
</evidence>
<keyword evidence="1" id="KW-0479">Metal-binding</keyword>
<dbReference type="EMBL" id="DAKRPA010000106">
    <property type="protein sequence ID" value="DAZ98436.1"/>
    <property type="molecule type" value="Genomic_DNA"/>
</dbReference>
<protein>
    <recommendedName>
        <fullName evidence="4">EF-hand domain-containing protein</fullName>
    </recommendedName>
</protein>
<comment type="caution">
    <text evidence="5">The sequence shown here is derived from an EMBL/GenBank/DDBJ whole genome shotgun (WGS) entry which is preliminary data.</text>
</comment>
<dbReference type="Proteomes" id="UP001146120">
    <property type="component" value="Unassembled WGS sequence"/>
</dbReference>
<evidence type="ECO:0000259" key="4">
    <source>
        <dbReference type="PROSITE" id="PS50222"/>
    </source>
</evidence>
<dbReference type="PANTHER" id="PTHR45942">
    <property type="entry name" value="PROTEIN PHOSPATASE 3 REGULATORY SUBUNIT B ALPHA ISOFORM TYPE 1"/>
    <property type="match status" value="1"/>
</dbReference>
<accession>A0AAV2YYT3</accession>
<dbReference type="SUPFAM" id="SSF47473">
    <property type="entry name" value="EF-hand"/>
    <property type="match status" value="1"/>
</dbReference>
<evidence type="ECO:0000313" key="5">
    <source>
        <dbReference type="EMBL" id="DAZ98436.1"/>
    </source>
</evidence>
<dbReference type="InterPro" id="IPR002048">
    <property type="entry name" value="EF_hand_dom"/>
</dbReference>
<organism evidence="5 6">
    <name type="scientific">Lagenidium giganteum</name>
    <dbReference type="NCBI Taxonomy" id="4803"/>
    <lineage>
        <taxon>Eukaryota</taxon>
        <taxon>Sar</taxon>
        <taxon>Stramenopiles</taxon>
        <taxon>Oomycota</taxon>
        <taxon>Peronosporomycetes</taxon>
        <taxon>Pythiales</taxon>
        <taxon>Pythiaceae</taxon>
    </lineage>
</organism>
<dbReference type="GO" id="GO:0005509">
    <property type="term" value="F:calcium ion binding"/>
    <property type="evidence" value="ECO:0007669"/>
    <property type="project" value="InterPro"/>
</dbReference>
<dbReference type="Gene3D" id="1.10.238.10">
    <property type="entry name" value="EF-hand"/>
    <property type="match status" value="1"/>
</dbReference>
<dbReference type="AlphaFoldDB" id="A0AAV2YYT3"/>
<feature type="domain" description="EF-hand" evidence="4">
    <location>
        <begin position="23"/>
        <end position="54"/>
    </location>
</feature>
<evidence type="ECO:0000256" key="3">
    <source>
        <dbReference type="ARBA" id="ARBA00022837"/>
    </source>
</evidence>
<evidence type="ECO:0000313" key="6">
    <source>
        <dbReference type="Proteomes" id="UP001146120"/>
    </source>
</evidence>
<proteinExistence type="predicted"/>
<evidence type="ECO:0000256" key="1">
    <source>
        <dbReference type="ARBA" id="ARBA00022723"/>
    </source>
</evidence>
<dbReference type="InterPro" id="IPR018247">
    <property type="entry name" value="EF_Hand_1_Ca_BS"/>
</dbReference>
<dbReference type="PROSITE" id="PS00018">
    <property type="entry name" value="EF_HAND_1"/>
    <property type="match status" value="1"/>
</dbReference>
<dbReference type="InterPro" id="IPR011992">
    <property type="entry name" value="EF-hand-dom_pair"/>
</dbReference>
<reference evidence="5" key="2">
    <citation type="journal article" date="2023" name="Microbiol Resour">
        <title>Decontamination and Annotation of the Draft Genome Sequence of the Oomycete Lagenidium giganteum ARSEF 373.</title>
        <authorList>
            <person name="Morgan W.R."/>
            <person name="Tartar A."/>
        </authorList>
    </citation>
    <scope>NUCLEOTIDE SEQUENCE</scope>
    <source>
        <strain evidence="5">ARSEF 373</strain>
    </source>
</reference>
<keyword evidence="3" id="KW-0106">Calcium</keyword>
<name>A0AAV2YYT3_9STRA</name>
<sequence length="249" mass="28707">MIETKSVEDLCIRLQLTKADVWKLRKQFNDQDVDHSGLITQAEFFHLVRETRRPLTKLIFRLAHVPAAKTRITFDEYVSCACQFAALSDTELLRFLFDSYNASSGGAGLTEKDIGKLAQDFQSMDASYANNITVATQRMVQSRDQMARDGVLPFEDFERMVRANKLAFMPFLQLQRNVRQGTLGEAFWVEKLRCQVILDRLLLFMRKHHGQLPPLPWRDSLARFFLTRETANTKLFALARTMYDSVGTT</sequence>
<keyword evidence="2" id="KW-0677">Repeat</keyword>
<reference evidence="5" key="1">
    <citation type="submission" date="2022-11" db="EMBL/GenBank/DDBJ databases">
        <authorList>
            <person name="Morgan W.R."/>
            <person name="Tartar A."/>
        </authorList>
    </citation>
    <scope>NUCLEOTIDE SEQUENCE</scope>
    <source>
        <strain evidence="5">ARSEF 373</strain>
    </source>
</reference>
<keyword evidence="6" id="KW-1185">Reference proteome</keyword>
<gene>
    <name evidence="5" type="ORF">N0F65_001137</name>
</gene>